<dbReference type="EMBL" id="BLLK01000051">
    <property type="protein sequence ID" value="GFH56296.1"/>
    <property type="molecule type" value="Genomic_DNA"/>
</dbReference>
<feature type="transmembrane region" description="Helical" evidence="2">
    <location>
        <begin position="162"/>
        <end position="180"/>
    </location>
</feature>
<gene>
    <name evidence="3" type="ORF">CTEN210_12772</name>
</gene>
<name>A0AAD3HAK7_9STRA</name>
<evidence type="ECO:0000313" key="4">
    <source>
        <dbReference type="Proteomes" id="UP001054902"/>
    </source>
</evidence>
<feature type="transmembrane region" description="Helical" evidence="2">
    <location>
        <begin position="118"/>
        <end position="142"/>
    </location>
</feature>
<keyword evidence="4" id="KW-1185">Reference proteome</keyword>
<keyword evidence="2" id="KW-0472">Membrane</keyword>
<feature type="region of interest" description="Disordered" evidence="1">
    <location>
        <begin position="22"/>
        <end position="48"/>
    </location>
</feature>
<accession>A0AAD3HAK7</accession>
<keyword evidence="2" id="KW-0812">Transmembrane</keyword>
<sequence>MEQEVGDVQEAEVSDVISNLVDDAEETVQEAGDQGLDSPPAVEENQEESTSLLGVLKDQVIDDATLDVPSSFLRANRVFKINRKQLAIERRSNEEGTDEFLAKEINTGSAGLYLLRGIYTAVAFLMSGFMFNFCIQVFLYLFLGLVTELGGVGREIDDAFTFLPFMGILLSIPVFLIAFANMMTLEYLERTPLYQNCIEVEKRDCGLGCPLGLCGSTNPRWYYFSLCKC</sequence>
<evidence type="ECO:0000313" key="3">
    <source>
        <dbReference type="EMBL" id="GFH56296.1"/>
    </source>
</evidence>
<organism evidence="3 4">
    <name type="scientific">Chaetoceros tenuissimus</name>
    <dbReference type="NCBI Taxonomy" id="426638"/>
    <lineage>
        <taxon>Eukaryota</taxon>
        <taxon>Sar</taxon>
        <taxon>Stramenopiles</taxon>
        <taxon>Ochrophyta</taxon>
        <taxon>Bacillariophyta</taxon>
        <taxon>Coscinodiscophyceae</taxon>
        <taxon>Chaetocerotophycidae</taxon>
        <taxon>Chaetocerotales</taxon>
        <taxon>Chaetocerotaceae</taxon>
        <taxon>Chaetoceros</taxon>
    </lineage>
</organism>
<dbReference type="AlphaFoldDB" id="A0AAD3HAK7"/>
<evidence type="ECO:0000256" key="2">
    <source>
        <dbReference type="SAM" id="Phobius"/>
    </source>
</evidence>
<evidence type="ECO:0000256" key="1">
    <source>
        <dbReference type="SAM" id="MobiDB-lite"/>
    </source>
</evidence>
<reference evidence="3 4" key="1">
    <citation type="journal article" date="2021" name="Sci. Rep.">
        <title>The genome of the diatom Chaetoceros tenuissimus carries an ancient integrated fragment of an extant virus.</title>
        <authorList>
            <person name="Hongo Y."/>
            <person name="Kimura K."/>
            <person name="Takaki Y."/>
            <person name="Yoshida Y."/>
            <person name="Baba S."/>
            <person name="Kobayashi G."/>
            <person name="Nagasaki K."/>
            <person name="Hano T."/>
            <person name="Tomaru Y."/>
        </authorList>
    </citation>
    <scope>NUCLEOTIDE SEQUENCE [LARGE SCALE GENOMIC DNA]</scope>
    <source>
        <strain evidence="3 4">NIES-3715</strain>
    </source>
</reference>
<protein>
    <submittedName>
        <fullName evidence="3">Uncharacterized protein</fullName>
    </submittedName>
</protein>
<comment type="caution">
    <text evidence="3">The sequence shown here is derived from an EMBL/GenBank/DDBJ whole genome shotgun (WGS) entry which is preliminary data.</text>
</comment>
<dbReference type="Proteomes" id="UP001054902">
    <property type="component" value="Unassembled WGS sequence"/>
</dbReference>
<proteinExistence type="predicted"/>
<keyword evidence="2" id="KW-1133">Transmembrane helix</keyword>